<proteinExistence type="predicted"/>
<evidence type="ECO:0000313" key="2">
    <source>
        <dbReference type="Proteomes" id="UP000245535"/>
    </source>
</evidence>
<sequence>MFFDELLKFVLCNLGNRKIDQQFMERQISIFSLIIFSFFTLASCEETKDTTPPEVIELFVNTSQVAPLDTADLVLTTEASNLDRDEDDLPPFNLSGELRDNINLLSYRVRVSATDDNPMPEGVLFPPLYELDTIVQIGGARVRINREFPLTNQVARNGNYDFEFNVWDAEQLQAPPVNNTITIVNNSPEFHVTSIDRIPEKDSLFIPINEPILIQGNVSDRDEDLKSGRYQVQFLRRTLDAPDTWVTLETFNFSIASDSAIFDNQYAPDTLAPHRILFYAQDDAGAKTEFNIPFSVKATDE</sequence>
<name>A0A315Z0H6_SEDFL</name>
<evidence type="ECO:0000313" key="1">
    <source>
        <dbReference type="EMBL" id="PWJ36167.1"/>
    </source>
</evidence>
<organism evidence="1 2">
    <name type="scientific">Sediminitomix flava</name>
    <dbReference type="NCBI Taxonomy" id="379075"/>
    <lineage>
        <taxon>Bacteria</taxon>
        <taxon>Pseudomonadati</taxon>
        <taxon>Bacteroidota</taxon>
        <taxon>Cytophagia</taxon>
        <taxon>Cytophagales</taxon>
        <taxon>Flammeovirgaceae</taxon>
        <taxon>Sediminitomix</taxon>
    </lineage>
</organism>
<comment type="caution">
    <text evidence="1">The sequence shown here is derived from an EMBL/GenBank/DDBJ whole genome shotgun (WGS) entry which is preliminary data.</text>
</comment>
<dbReference type="EMBL" id="QGDO01000009">
    <property type="protein sequence ID" value="PWJ36167.1"/>
    <property type="molecule type" value="Genomic_DNA"/>
</dbReference>
<accession>A0A315Z0H6</accession>
<dbReference type="Proteomes" id="UP000245535">
    <property type="component" value="Unassembled WGS sequence"/>
</dbReference>
<protein>
    <submittedName>
        <fullName evidence="1">Uncharacterized protein</fullName>
    </submittedName>
</protein>
<gene>
    <name evidence="1" type="ORF">BC781_109186</name>
</gene>
<keyword evidence="2" id="KW-1185">Reference proteome</keyword>
<reference evidence="1 2" key="1">
    <citation type="submission" date="2018-03" db="EMBL/GenBank/DDBJ databases">
        <title>Genomic Encyclopedia of Archaeal and Bacterial Type Strains, Phase II (KMG-II): from individual species to whole genera.</title>
        <authorList>
            <person name="Goeker M."/>
        </authorList>
    </citation>
    <scope>NUCLEOTIDE SEQUENCE [LARGE SCALE GENOMIC DNA]</scope>
    <source>
        <strain evidence="1 2">DSM 28229</strain>
    </source>
</reference>
<dbReference type="AlphaFoldDB" id="A0A315Z0H6"/>